<dbReference type="Gene3D" id="2.60.120.10">
    <property type="entry name" value="Jelly Rolls"/>
    <property type="match status" value="1"/>
</dbReference>
<feature type="domain" description="Cupin type-2" evidence="1">
    <location>
        <begin position="41"/>
        <end position="104"/>
    </location>
</feature>
<evidence type="ECO:0000259" key="1">
    <source>
        <dbReference type="Pfam" id="PF07883"/>
    </source>
</evidence>
<evidence type="ECO:0000313" key="2">
    <source>
        <dbReference type="EMBL" id="ERG93210.1"/>
    </source>
</evidence>
<proteinExistence type="predicted"/>
<accession>U1N8Y3</accession>
<dbReference type="Proteomes" id="UP000030649">
    <property type="component" value="Unassembled WGS sequence"/>
</dbReference>
<dbReference type="InterPro" id="IPR014710">
    <property type="entry name" value="RmlC-like_jellyroll"/>
</dbReference>
<dbReference type="STRING" id="1238424.J07HQW1_03269"/>
<dbReference type="HOGENOM" id="CLU_2243939_0_0_2"/>
<dbReference type="SUPFAM" id="SSF51182">
    <property type="entry name" value="RmlC-like cupins"/>
    <property type="match status" value="1"/>
</dbReference>
<evidence type="ECO:0000313" key="3">
    <source>
        <dbReference type="Proteomes" id="UP000030649"/>
    </source>
</evidence>
<sequence>MIPMSTIDLYAETIASLDPAAGNVETAELSVSEDVLLKAFALGPGATVDPHKHEESTNVFHILEGTVVITQDNEETTVDAPGVVYNDRGVVHGARNETDTVAILTASLCPLP</sequence>
<dbReference type="Pfam" id="PF07883">
    <property type="entry name" value="Cupin_2"/>
    <property type="match status" value="1"/>
</dbReference>
<dbReference type="EMBL" id="KE356560">
    <property type="protein sequence ID" value="ERG93210.1"/>
    <property type="molecule type" value="Genomic_DNA"/>
</dbReference>
<dbReference type="InterPro" id="IPR013096">
    <property type="entry name" value="Cupin_2"/>
</dbReference>
<name>U1N8Y3_9EURY</name>
<dbReference type="AlphaFoldDB" id="U1N8Y3"/>
<protein>
    <submittedName>
        <fullName evidence="2">Cupin domain protein</fullName>
    </submittedName>
</protein>
<organism evidence="2 3">
    <name type="scientific">Haloquadratum walsbyi J07HQW1</name>
    <dbReference type="NCBI Taxonomy" id="1238424"/>
    <lineage>
        <taxon>Archaea</taxon>
        <taxon>Methanobacteriati</taxon>
        <taxon>Methanobacteriota</taxon>
        <taxon>Stenosarchaea group</taxon>
        <taxon>Halobacteria</taxon>
        <taxon>Halobacteriales</taxon>
        <taxon>Haloferacaceae</taxon>
        <taxon>Haloquadratum</taxon>
    </lineage>
</organism>
<reference evidence="2 3" key="1">
    <citation type="journal article" date="2013" name="PLoS ONE">
        <title>Assembly-driven community genomics of a hypersaline microbial ecosystem.</title>
        <authorList>
            <person name="Podell S."/>
            <person name="Ugalde J.A."/>
            <person name="Narasingarao P."/>
            <person name="Banfield J.F."/>
            <person name="Heidelberg K.B."/>
            <person name="Allen E.E."/>
        </authorList>
    </citation>
    <scope>NUCLEOTIDE SEQUENCE [LARGE SCALE GENOMIC DNA]</scope>
    <source>
        <strain evidence="3">J07HQW1</strain>
    </source>
</reference>
<gene>
    <name evidence="2" type="ORF">J07HQW1_03269</name>
</gene>
<dbReference type="InterPro" id="IPR011051">
    <property type="entry name" value="RmlC_Cupin_sf"/>
</dbReference>